<dbReference type="PANTHER" id="PTHR43877">
    <property type="entry name" value="AMINOALKYLPHOSPHONATE N-ACETYLTRANSFERASE-RELATED-RELATED"/>
    <property type="match status" value="1"/>
</dbReference>
<dbReference type="InterPro" id="IPR050832">
    <property type="entry name" value="Bact_Acetyltransf"/>
</dbReference>
<reference evidence="4 5" key="1">
    <citation type="journal article" date="2015" name="Genome Biol. Evol.">
        <title>Characterization of Three Mycobacterium spp. with Potential Use in Bioremediation by Genome Sequencing and Comparative Genomics.</title>
        <authorList>
            <person name="Das S."/>
            <person name="Pettersson B.M."/>
            <person name="Behra P.R."/>
            <person name="Ramesh M."/>
            <person name="Dasgupta S."/>
            <person name="Bhattacharya A."/>
            <person name="Kirsebom L.A."/>
        </authorList>
    </citation>
    <scope>NUCLEOTIDE SEQUENCE [LARGE SCALE GENOMIC DNA]</scope>
    <source>
        <strain evidence="4 5">DSM 44075</strain>
    </source>
</reference>
<dbReference type="GO" id="GO:0016747">
    <property type="term" value="F:acyltransferase activity, transferring groups other than amino-acyl groups"/>
    <property type="evidence" value="ECO:0007669"/>
    <property type="project" value="InterPro"/>
</dbReference>
<keyword evidence="2" id="KW-0012">Acyltransferase</keyword>
<comment type="caution">
    <text evidence="4">The sequence shown here is derived from an EMBL/GenBank/DDBJ whole genome shotgun (WGS) entry which is preliminary data.</text>
</comment>
<dbReference type="RefSeq" id="WP_048425201.1">
    <property type="nucleotide sequence ID" value="NZ_JYNU01000058.1"/>
</dbReference>
<dbReference type="InterPro" id="IPR016181">
    <property type="entry name" value="Acyl_CoA_acyltransferase"/>
</dbReference>
<organism evidence="4 5">
    <name type="scientific">Mycolicibacterium obuense</name>
    <dbReference type="NCBI Taxonomy" id="1807"/>
    <lineage>
        <taxon>Bacteria</taxon>
        <taxon>Bacillati</taxon>
        <taxon>Actinomycetota</taxon>
        <taxon>Actinomycetes</taxon>
        <taxon>Mycobacteriales</taxon>
        <taxon>Mycobacteriaceae</taxon>
        <taxon>Mycolicibacterium</taxon>
    </lineage>
</organism>
<proteinExistence type="predicted"/>
<evidence type="ECO:0000259" key="3">
    <source>
        <dbReference type="PROSITE" id="PS51186"/>
    </source>
</evidence>
<dbReference type="Pfam" id="PF00583">
    <property type="entry name" value="Acetyltransf_1"/>
    <property type="match status" value="1"/>
</dbReference>
<protein>
    <submittedName>
        <fullName evidence="4">Putative acetyltransferase</fullName>
    </submittedName>
</protein>
<dbReference type="Gene3D" id="3.40.630.30">
    <property type="match status" value="1"/>
</dbReference>
<evidence type="ECO:0000256" key="2">
    <source>
        <dbReference type="ARBA" id="ARBA00023315"/>
    </source>
</evidence>
<dbReference type="PANTHER" id="PTHR43877:SF2">
    <property type="entry name" value="AMINOALKYLPHOSPHONATE N-ACETYLTRANSFERASE-RELATED"/>
    <property type="match status" value="1"/>
</dbReference>
<feature type="domain" description="N-acetyltransferase" evidence="3">
    <location>
        <begin position="3"/>
        <end position="154"/>
    </location>
</feature>
<evidence type="ECO:0000313" key="4">
    <source>
        <dbReference type="EMBL" id="KMO68186.1"/>
    </source>
</evidence>
<evidence type="ECO:0000256" key="1">
    <source>
        <dbReference type="ARBA" id="ARBA00022679"/>
    </source>
</evidence>
<sequence length="154" mass="17026">MSAAVRAAQPADVPAIERIVAAAYSPYIDRIGRAPAPMETNHYDLVSTADQVYVLTDEDPDGLIVGVLVLVDEPDHVFVDSVAVATERRGRGHGRTLLAFAEQRAHERGCGEVRLYTNAAMTENLVFYPRLGYVEVDRRVDNGYDRVYFTKDVG</sequence>
<dbReference type="AlphaFoldDB" id="A0A0J6Y526"/>
<evidence type="ECO:0000313" key="5">
    <source>
        <dbReference type="Proteomes" id="UP000036313"/>
    </source>
</evidence>
<name>A0A0J6Y526_9MYCO</name>
<gene>
    <name evidence="4" type="ORF">MOBUDSM44075_05185</name>
</gene>
<dbReference type="PATRIC" id="fig|1807.14.peg.5226"/>
<dbReference type="EMBL" id="JYNU01000058">
    <property type="protein sequence ID" value="KMO68186.1"/>
    <property type="molecule type" value="Genomic_DNA"/>
</dbReference>
<dbReference type="CDD" id="cd04301">
    <property type="entry name" value="NAT_SF"/>
    <property type="match status" value="1"/>
</dbReference>
<keyword evidence="1 4" id="KW-0808">Transferase</keyword>
<dbReference type="Proteomes" id="UP000036313">
    <property type="component" value="Unassembled WGS sequence"/>
</dbReference>
<dbReference type="InterPro" id="IPR000182">
    <property type="entry name" value="GNAT_dom"/>
</dbReference>
<dbReference type="SUPFAM" id="SSF55729">
    <property type="entry name" value="Acyl-CoA N-acyltransferases (Nat)"/>
    <property type="match status" value="1"/>
</dbReference>
<dbReference type="PROSITE" id="PS51186">
    <property type="entry name" value="GNAT"/>
    <property type="match status" value="1"/>
</dbReference>
<accession>A0A0J6Y526</accession>